<feature type="transmembrane region" description="Helical" evidence="7">
    <location>
        <begin position="51"/>
        <end position="73"/>
    </location>
</feature>
<dbReference type="AlphaFoldDB" id="A0A495IIH4"/>
<evidence type="ECO:0000256" key="1">
    <source>
        <dbReference type="ARBA" id="ARBA00004370"/>
    </source>
</evidence>
<dbReference type="InterPro" id="IPR036286">
    <property type="entry name" value="LexA/Signal_pep-like_sf"/>
</dbReference>
<feature type="region of interest" description="Disordered" evidence="6">
    <location>
        <begin position="1"/>
        <end position="21"/>
    </location>
</feature>
<feature type="transmembrane region" description="Helical" evidence="7">
    <location>
        <begin position="261"/>
        <end position="281"/>
    </location>
</feature>
<dbReference type="SUPFAM" id="SSF51306">
    <property type="entry name" value="LexA/Signal peptidase"/>
    <property type="match status" value="1"/>
</dbReference>
<evidence type="ECO:0000313" key="8">
    <source>
        <dbReference type="EMBL" id="RKR75218.1"/>
    </source>
</evidence>
<accession>A0A495IIH4</accession>
<comment type="caution">
    <text evidence="8">The sequence shown here is derived from an EMBL/GenBank/DDBJ whole genome shotgun (WGS) entry which is preliminary data.</text>
</comment>
<evidence type="ECO:0000256" key="7">
    <source>
        <dbReference type="SAM" id="Phobius"/>
    </source>
</evidence>
<evidence type="ECO:0000256" key="5">
    <source>
        <dbReference type="NCBIfam" id="TIGR02228"/>
    </source>
</evidence>
<proteinExistence type="predicted"/>
<dbReference type="GO" id="GO:0006465">
    <property type="term" value="P:signal peptide processing"/>
    <property type="evidence" value="ECO:0007669"/>
    <property type="project" value="UniProtKB-UniRule"/>
</dbReference>
<keyword evidence="9" id="KW-1185">Reference proteome</keyword>
<gene>
    <name evidence="8" type="ORF">C8E83_2356</name>
</gene>
<dbReference type="EC" id="3.4.21.89" evidence="5"/>
<dbReference type="GO" id="GO:0016020">
    <property type="term" value="C:membrane"/>
    <property type="evidence" value="ECO:0007669"/>
    <property type="project" value="UniProtKB-SubCell"/>
</dbReference>
<dbReference type="CDD" id="cd06462">
    <property type="entry name" value="Peptidase_S24_S26"/>
    <property type="match status" value="1"/>
</dbReference>
<dbReference type="Proteomes" id="UP000280008">
    <property type="component" value="Unassembled WGS sequence"/>
</dbReference>
<evidence type="ECO:0000313" key="9">
    <source>
        <dbReference type="Proteomes" id="UP000280008"/>
    </source>
</evidence>
<name>A0A495IIH4_9MICO</name>
<keyword evidence="4 7" id="KW-0472">Membrane</keyword>
<evidence type="ECO:0000256" key="6">
    <source>
        <dbReference type="SAM" id="MobiDB-lite"/>
    </source>
</evidence>
<dbReference type="EMBL" id="RBKS01000001">
    <property type="protein sequence ID" value="RKR75218.1"/>
    <property type="molecule type" value="Genomic_DNA"/>
</dbReference>
<feature type="transmembrane region" description="Helical" evidence="7">
    <location>
        <begin position="183"/>
        <end position="202"/>
    </location>
</feature>
<dbReference type="RefSeq" id="WP_121370040.1">
    <property type="nucleotide sequence ID" value="NZ_RBKS01000001.1"/>
</dbReference>
<dbReference type="GO" id="GO:0009003">
    <property type="term" value="F:signal peptidase activity"/>
    <property type="evidence" value="ECO:0007669"/>
    <property type="project" value="UniProtKB-EC"/>
</dbReference>
<sequence length="412" mass="43020">MSASTAGRSGAAAQTTRVADAERLREIVDPHHRHSSGPDPRAQDARDWLRLIVASVARGLIATVLGLAFWAAAPAVLGWHPTTVMTGSMEPRIHPGDVVVSVPVPPAKIQLGKVILFRDPAHPGELRLHRYYRVGPGGSLVTKGDANPTADATPVARSAVEGVALLRVPWIGLPILWLHEGKWLYLAITAAVLTLLLGFTGIDSDLRHGRGDPARVRRLETERGRKAVAKAEASRSAYIEAERKAITRRTIRLRARRVKRLRVAGGALALILLAGAATSMAPTPAALAASWVGTTSNPTSNLTAATAVAPTGLTCTNNADGSTVTIGWSYAGSVTPATFSVINNGTVYATAPGTSTSTTLSVTSLLGLGLATYPVSVRTDLVAGNTAWTAMSTTTVGVKVTALLGITSVRCA</sequence>
<comment type="subcellular location">
    <subcellularLocation>
        <location evidence="1">Membrane</location>
    </subcellularLocation>
</comment>
<feature type="compositionally biased region" description="Low complexity" evidence="6">
    <location>
        <begin position="1"/>
        <end position="17"/>
    </location>
</feature>
<dbReference type="PRINTS" id="PR00728">
    <property type="entry name" value="SIGNALPTASE"/>
</dbReference>
<keyword evidence="3 7" id="KW-1133">Transmembrane helix</keyword>
<evidence type="ECO:0000256" key="2">
    <source>
        <dbReference type="ARBA" id="ARBA00022692"/>
    </source>
</evidence>
<keyword evidence="2 7" id="KW-0812">Transmembrane</keyword>
<organism evidence="8 9">
    <name type="scientific">Frondihabitans australicus</name>
    <dbReference type="NCBI Taxonomy" id="386892"/>
    <lineage>
        <taxon>Bacteria</taxon>
        <taxon>Bacillati</taxon>
        <taxon>Actinomycetota</taxon>
        <taxon>Actinomycetes</taxon>
        <taxon>Micrococcales</taxon>
        <taxon>Microbacteriaceae</taxon>
        <taxon>Frondihabitans</taxon>
    </lineage>
</organism>
<protein>
    <recommendedName>
        <fullName evidence="5">Signal peptidase I</fullName>
        <ecNumber evidence="5">3.4.21.89</ecNumber>
    </recommendedName>
</protein>
<dbReference type="OrthoDB" id="5241786at2"/>
<reference evidence="8 9" key="1">
    <citation type="submission" date="2018-10" db="EMBL/GenBank/DDBJ databases">
        <title>Sequencing the genomes of 1000 actinobacteria strains.</title>
        <authorList>
            <person name="Klenk H.-P."/>
        </authorList>
    </citation>
    <scope>NUCLEOTIDE SEQUENCE [LARGE SCALE GENOMIC DNA]</scope>
    <source>
        <strain evidence="8 9">DSM 17894</strain>
    </source>
</reference>
<evidence type="ECO:0000256" key="4">
    <source>
        <dbReference type="ARBA" id="ARBA00023136"/>
    </source>
</evidence>
<dbReference type="InterPro" id="IPR001733">
    <property type="entry name" value="Peptidase_S26B"/>
</dbReference>
<dbReference type="NCBIfam" id="TIGR02228">
    <property type="entry name" value="sigpep_I_arch"/>
    <property type="match status" value="1"/>
</dbReference>
<dbReference type="GO" id="GO:0004252">
    <property type="term" value="F:serine-type endopeptidase activity"/>
    <property type="evidence" value="ECO:0007669"/>
    <property type="project" value="UniProtKB-UniRule"/>
</dbReference>
<evidence type="ECO:0000256" key="3">
    <source>
        <dbReference type="ARBA" id="ARBA00022989"/>
    </source>
</evidence>